<dbReference type="Gene3D" id="3.40.50.2020">
    <property type="match status" value="1"/>
</dbReference>
<sequence length="218" mass="24927">MNCYLCERDMPLQANWRSLFLNDLEEVICSRCRSSFERLEKGCRICGGLGTDICSDCSKWETTAYAGVIDSGKSLFRYNLAMKEYLHQYKFLKDIVLAEVFAPVLREELRSQKAVIVPIPMNENKLKERTFPQVDRLLDAASLPYVHYLEKNEVRLAGKSKADRIASEDVFWWNGKPVPEKVLLFDDLYTTGSTMRMAAKALKAEGVKEITILALIRA</sequence>
<dbReference type="CDD" id="cd06223">
    <property type="entry name" value="PRTases_typeI"/>
    <property type="match status" value="1"/>
</dbReference>
<dbReference type="SUPFAM" id="SSF53271">
    <property type="entry name" value="PRTase-like"/>
    <property type="match status" value="1"/>
</dbReference>
<dbReference type="InterPro" id="IPR051910">
    <property type="entry name" value="ComF/GntX_DNA_util-trans"/>
</dbReference>
<organism evidence="2 3">
    <name type="scientific">Planococcus notacanthi</name>
    <dbReference type="NCBI Taxonomy" id="3035188"/>
    <lineage>
        <taxon>Bacteria</taxon>
        <taxon>Bacillati</taxon>
        <taxon>Bacillota</taxon>
        <taxon>Bacilli</taxon>
        <taxon>Bacillales</taxon>
        <taxon>Caryophanaceae</taxon>
        <taxon>Planococcus</taxon>
    </lineage>
</organism>
<comment type="similarity">
    <text evidence="1">Belongs to the ComF/GntX family.</text>
</comment>
<keyword evidence="2" id="KW-0808">Transferase</keyword>
<name>A0ABT7ZFG2_9BACL</name>
<evidence type="ECO:0000313" key="3">
    <source>
        <dbReference type="Proteomes" id="UP001225873"/>
    </source>
</evidence>
<dbReference type="PANTHER" id="PTHR47505">
    <property type="entry name" value="DNA UTILIZATION PROTEIN YHGH"/>
    <property type="match status" value="1"/>
</dbReference>
<protein>
    <submittedName>
        <fullName evidence="2">Phosphoribosyltransferase family protein</fullName>
    </submittedName>
</protein>
<dbReference type="GO" id="GO:0016757">
    <property type="term" value="F:glycosyltransferase activity"/>
    <property type="evidence" value="ECO:0007669"/>
    <property type="project" value="UniProtKB-KW"/>
</dbReference>
<proteinExistence type="inferred from homology"/>
<evidence type="ECO:0000256" key="1">
    <source>
        <dbReference type="ARBA" id="ARBA00008007"/>
    </source>
</evidence>
<dbReference type="PANTHER" id="PTHR47505:SF1">
    <property type="entry name" value="DNA UTILIZATION PROTEIN YHGH"/>
    <property type="match status" value="1"/>
</dbReference>
<dbReference type="RefSeq" id="WP_238943039.1">
    <property type="nucleotide sequence ID" value="NZ_JASDCQ010000001.1"/>
</dbReference>
<dbReference type="EMBL" id="JASDCQ010000001">
    <property type="protein sequence ID" value="MDN3425899.1"/>
    <property type="molecule type" value="Genomic_DNA"/>
</dbReference>
<dbReference type="InterPro" id="IPR029057">
    <property type="entry name" value="PRTase-like"/>
</dbReference>
<evidence type="ECO:0000313" key="2">
    <source>
        <dbReference type="EMBL" id="MDN3425899.1"/>
    </source>
</evidence>
<comment type="caution">
    <text evidence="2">The sequence shown here is derived from an EMBL/GenBank/DDBJ whole genome shotgun (WGS) entry which is preliminary data.</text>
</comment>
<dbReference type="InterPro" id="IPR000836">
    <property type="entry name" value="PRTase_dom"/>
</dbReference>
<reference evidence="2 3" key="1">
    <citation type="submission" date="2023-03" db="EMBL/GenBank/DDBJ databases">
        <authorList>
            <person name="Uniacke-Lowe S."/>
            <person name="Ross P."/>
            <person name="Hill C."/>
        </authorList>
    </citation>
    <scope>NUCLEOTIDE SEQUENCE [LARGE SCALE GENOMIC DNA]</scope>
    <source>
        <strain evidence="2 3">APC 4016</strain>
    </source>
</reference>
<dbReference type="Proteomes" id="UP001225873">
    <property type="component" value="Unassembled WGS sequence"/>
</dbReference>
<keyword evidence="3" id="KW-1185">Reference proteome</keyword>
<keyword evidence="2" id="KW-0328">Glycosyltransferase</keyword>
<accession>A0ABT7ZFG2</accession>
<gene>
    <name evidence="2" type="ORF">QMA01_01235</name>
</gene>